<keyword evidence="2" id="KW-1185">Reference proteome</keyword>
<sequence length="280" mass="31675">MRMFATRVWGLGFERLPIATFGSAGHLNRLLRLAERGDRLLFVGTKTERTPDALQGRLLGMAEIGFEPLRTLEIATHADLDARDFDERGNYKFPHAVALTRAWRFVPQPVVTDTLSTQLTMLATPGVEELEEEDVRRVLALAAEPLVLPELPSLQRMRQLNELLRPTTGPKPGDVAYRVEHSAQNPASTYALQFGKRNVFKIGHAEDIDARLAAVNQHVPVEVLNEKWKIFLTQTWKTSVEAYEMEQRVLKRMETKRSGFERVLCSDTELQSAWTASLLA</sequence>
<proteinExistence type="predicted"/>
<dbReference type="AlphaFoldDB" id="A0A840AVN9"/>
<organism evidence="1 2">
    <name type="scientific">Kaistia hirudinis</name>
    <dbReference type="NCBI Taxonomy" id="1293440"/>
    <lineage>
        <taxon>Bacteria</taxon>
        <taxon>Pseudomonadati</taxon>
        <taxon>Pseudomonadota</taxon>
        <taxon>Alphaproteobacteria</taxon>
        <taxon>Hyphomicrobiales</taxon>
        <taxon>Kaistiaceae</taxon>
        <taxon>Kaistia</taxon>
    </lineage>
</organism>
<dbReference type="Proteomes" id="UP000553963">
    <property type="component" value="Unassembled WGS sequence"/>
</dbReference>
<dbReference type="RefSeq" id="WP_183401344.1">
    <property type="nucleotide sequence ID" value="NZ_JACIDS010000007.1"/>
</dbReference>
<accession>A0A840AVN9</accession>
<evidence type="ECO:0000313" key="2">
    <source>
        <dbReference type="Proteomes" id="UP000553963"/>
    </source>
</evidence>
<protein>
    <submittedName>
        <fullName evidence="1">Uncharacterized protein</fullName>
    </submittedName>
</protein>
<comment type="caution">
    <text evidence="1">The sequence shown here is derived from an EMBL/GenBank/DDBJ whole genome shotgun (WGS) entry which is preliminary data.</text>
</comment>
<dbReference type="EMBL" id="JACIDS010000007">
    <property type="protein sequence ID" value="MBB3933684.1"/>
    <property type="molecule type" value="Genomic_DNA"/>
</dbReference>
<gene>
    <name evidence="1" type="ORF">GGR25_004762</name>
</gene>
<name>A0A840AVN9_9HYPH</name>
<reference evidence="1 2" key="1">
    <citation type="submission" date="2020-08" db="EMBL/GenBank/DDBJ databases">
        <title>Genomic Encyclopedia of Type Strains, Phase IV (KMG-IV): sequencing the most valuable type-strain genomes for metagenomic binning, comparative biology and taxonomic classification.</title>
        <authorList>
            <person name="Goeker M."/>
        </authorList>
    </citation>
    <scope>NUCLEOTIDE SEQUENCE [LARGE SCALE GENOMIC DNA]</scope>
    <source>
        <strain evidence="1 2">DSM 25966</strain>
    </source>
</reference>
<evidence type="ECO:0000313" key="1">
    <source>
        <dbReference type="EMBL" id="MBB3933684.1"/>
    </source>
</evidence>